<keyword evidence="5" id="KW-1003">Cell membrane</keyword>
<evidence type="ECO:0000313" key="13">
    <source>
        <dbReference type="Proteomes" id="UP000317663"/>
    </source>
</evidence>
<comment type="similarity">
    <text evidence="3 11">Belongs to the FliL family.</text>
</comment>
<evidence type="ECO:0000256" key="2">
    <source>
        <dbReference type="ARBA" id="ARBA00004162"/>
    </source>
</evidence>
<evidence type="ECO:0000313" key="12">
    <source>
        <dbReference type="EMBL" id="TPG64750.1"/>
    </source>
</evidence>
<keyword evidence="7" id="KW-0812">Transmembrane</keyword>
<proteinExistence type="inferred from homology"/>
<evidence type="ECO:0000256" key="3">
    <source>
        <dbReference type="ARBA" id="ARBA00008281"/>
    </source>
</evidence>
<keyword evidence="10 11" id="KW-0472">Membrane</keyword>
<evidence type="ECO:0000256" key="9">
    <source>
        <dbReference type="ARBA" id="ARBA00022989"/>
    </source>
</evidence>
<evidence type="ECO:0000256" key="10">
    <source>
        <dbReference type="ARBA" id="ARBA00023136"/>
    </source>
</evidence>
<dbReference type="GO" id="GO:0071978">
    <property type="term" value="P:bacterial-type flagellum-dependent swarming motility"/>
    <property type="evidence" value="ECO:0007669"/>
    <property type="project" value="TreeGrafter"/>
</dbReference>
<keyword evidence="13" id="KW-1185">Reference proteome</keyword>
<evidence type="ECO:0000256" key="11">
    <source>
        <dbReference type="RuleBase" id="RU364125"/>
    </source>
</evidence>
<dbReference type="Pfam" id="PF03748">
    <property type="entry name" value="FliL"/>
    <property type="match status" value="1"/>
</dbReference>
<evidence type="ECO:0000256" key="8">
    <source>
        <dbReference type="ARBA" id="ARBA00022779"/>
    </source>
</evidence>
<keyword evidence="12" id="KW-0969">Cilium</keyword>
<dbReference type="OrthoDB" id="2087278at2"/>
<dbReference type="InterPro" id="IPR005503">
    <property type="entry name" value="FliL"/>
</dbReference>
<keyword evidence="12" id="KW-0282">Flagellum</keyword>
<evidence type="ECO:0000256" key="6">
    <source>
        <dbReference type="ARBA" id="ARBA00022500"/>
    </source>
</evidence>
<dbReference type="GO" id="GO:0009425">
    <property type="term" value="C:bacterial-type flagellum basal body"/>
    <property type="evidence" value="ECO:0007669"/>
    <property type="project" value="InterPro"/>
</dbReference>
<evidence type="ECO:0000256" key="4">
    <source>
        <dbReference type="ARBA" id="ARBA00021812"/>
    </source>
</evidence>
<dbReference type="NCBIfam" id="NF005435">
    <property type="entry name" value="PRK07021.1"/>
    <property type="match status" value="1"/>
</dbReference>
<evidence type="ECO:0000256" key="1">
    <source>
        <dbReference type="ARBA" id="ARBA00002254"/>
    </source>
</evidence>
<keyword evidence="8 11" id="KW-0283">Flagellar rotation</keyword>
<sequence length="163" mass="18069">MSDSAISTKRKSKRPMLIILLILVVIAAAGGGYAWWTLHNKPAAPGTEQVKKDVPPAPPIFLALETFTVNLQNADNNPDRVLYIGLTLRLPDEQNRTALNEYLPEVRSRLLMLLSRQKSDDLASEVGKQQLIADIKQVLSPPFVKGQPNVLISDVLFTAFILR</sequence>
<protein>
    <recommendedName>
        <fullName evidence="4 11">Flagellar protein FliL</fullName>
    </recommendedName>
</protein>
<comment type="subcellular location">
    <subcellularLocation>
        <location evidence="11">Cell inner membrane</location>
    </subcellularLocation>
    <subcellularLocation>
        <location evidence="2">Cell membrane</location>
        <topology evidence="2">Single-pass membrane protein</topology>
    </subcellularLocation>
</comment>
<accession>A0A502GU19</accession>
<gene>
    <name evidence="12" type="primary">fliL</name>
    <name evidence="12" type="ORF">EAH77_00400</name>
</gene>
<dbReference type="PANTHER" id="PTHR35091:SF2">
    <property type="entry name" value="FLAGELLAR PROTEIN FLIL"/>
    <property type="match status" value="1"/>
</dbReference>
<evidence type="ECO:0000256" key="5">
    <source>
        <dbReference type="ARBA" id="ARBA00022475"/>
    </source>
</evidence>
<reference evidence="12 13" key="1">
    <citation type="journal article" date="2019" name="Environ. Microbiol.">
        <title>Species interactions and distinct microbial communities in high Arctic permafrost affected cryosols are associated with the CH4 and CO2 gas fluxes.</title>
        <authorList>
            <person name="Altshuler I."/>
            <person name="Hamel J."/>
            <person name="Turney S."/>
            <person name="Magnuson E."/>
            <person name="Levesque R."/>
            <person name="Greer C."/>
            <person name="Whyte L.G."/>
        </authorList>
    </citation>
    <scope>NUCLEOTIDE SEQUENCE [LARGE SCALE GENOMIC DNA]</scope>
    <source>
        <strain evidence="12 13">E4</strain>
    </source>
</reference>
<dbReference type="PANTHER" id="PTHR35091">
    <property type="entry name" value="FLAGELLAR PROTEIN FLIL"/>
    <property type="match status" value="1"/>
</dbReference>
<organism evidence="12 13">
    <name type="scientific">Ewingella americana</name>
    <dbReference type="NCBI Taxonomy" id="41202"/>
    <lineage>
        <taxon>Bacteria</taxon>
        <taxon>Pseudomonadati</taxon>
        <taxon>Pseudomonadota</taxon>
        <taxon>Gammaproteobacteria</taxon>
        <taxon>Enterobacterales</taxon>
        <taxon>Yersiniaceae</taxon>
        <taxon>Ewingella</taxon>
    </lineage>
</organism>
<evidence type="ECO:0000256" key="7">
    <source>
        <dbReference type="ARBA" id="ARBA00022692"/>
    </source>
</evidence>
<dbReference type="GO" id="GO:0005886">
    <property type="term" value="C:plasma membrane"/>
    <property type="evidence" value="ECO:0007669"/>
    <property type="project" value="UniProtKB-SubCell"/>
</dbReference>
<dbReference type="AlphaFoldDB" id="A0A502GU19"/>
<dbReference type="RefSeq" id="WP_140469837.1">
    <property type="nucleotide sequence ID" value="NZ_RCZD01000001.1"/>
</dbReference>
<dbReference type="Proteomes" id="UP000317663">
    <property type="component" value="Unassembled WGS sequence"/>
</dbReference>
<keyword evidence="12" id="KW-0966">Cell projection</keyword>
<name>A0A502GU19_9GAMM</name>
<keyword evidence="6 11" id="KW-0145">Chemotaxis</keyword>
<comment type="caution">
    <text evidence="12">The sequence shown here is derived from an EMBL/GenBank/DDBJ whole genome shotgun (WGS) entry which is preliminary data.</text>
</comment>
<comment type="function">
    <text evidence="1 11">Controls the rotational direction of flagella during chemotaxis.</text>
</comment>
<keyword evidence="9" id="KW-1133">Transmembrane helix</keyword>
<dbReference type="EMBL" id="RCZD01000001">
    <property type="protein sequence ID" value="TPG64750.1"/>
    <property type="molecule type" value="Genomic_DNA"/>
</dbReference>
<dbReference type="GO" id="GO:0006935">
    <property type="term" value="P:chemotaxis"/>
    <property type="evidence" value="ECO:0007669"/>
    <property type="project" value="UniProtKB-KW"/>
</dbReference>
<keyword evidence="11" id="KW-0997">Cell inner membrane</keyword>